<organism evidence="1 2">
    <name type="scientific">Streptomyces dioscori</name>
    <dbReference type="NCBI Taxonomy" id="2109333"/>
    <lineage>
        <taxon>Bacteria</taxon>
        <taxon>Bacillati</taxon>
        <taxon>Actinomycetota</taxon>
        <taxon>Actinomycetes</taxon>
        <taxon>Kitasatosporales</taxon>
        <taxon>Streptomycetaceae</taxon>
        <taxon>Streptomyces</taxon>
        <taxon>Streptomyces aurantiacus group</taxon>
    </lineage>
</organism>
<protein>
    <submittedName>
        <fullName evidence="1">Uncharacterized protein</fullName>
    </submittedName>
</protein>
<accession>A0A2P8PYL4</accession>
<evidence type="ECO:0000313" key="1">
    <source>
        <dbReference type="EMBL" id="PSM39081.1"/>
    </source>
</evidence>
<gene>
    <name evidence="1" type="ORF">C6Y14_34315</name>
</gene>
<dbReference type="AlphaFoldDB" id="A0A2P8PYL4"/>
<name>A0A2P8PYL4_9ACTN</name>
<dbReference type="OrthoDB" id="4172969at2"/>
<sequence>MTDLPTNERLYLWGRNLFQQQQDPVVWAGSVLAAAARRMGRSPEIDEALILAEREDQWPRGREVFDRIRRRSLNREDPLTEEHALYFALAELVTKLAHNAAGQRPPFDHDSGWRVGPTAYRLARATDDPELHQDLTQTLGGWPQDI</sequence>
<comment type="caution">
    <text evidence="1">The sequence shown here is derived from an EMBL/GenBank/DDBJ whole genome shotgun (WGS) entry which is preliminary data.</text>
</comment>
<keyword evidence="2" id="KW-1185">Reference proteome</keyword>
<dbReference type="Proteomes" id="UP000240429">
    <property type="component" value="Unassembled WGS sequence"/>
</dbReference>
<evidence type="ECO:0000313" key="2">
    <source>
        <dbReference type="Proteomes" id="UP000240429"/>
    </source>
</evidence>
<dbReference type="EMBL" id="PYBJ01000027">
    <property type="protein sequence ID" value="PSM39081.1"/>
    <property type="molecule type" value="Genomic_DNA"/>
</dbReference>
<proteinExistence type="predicted"/>
<reference evidence="1 2" key="1">
    <citation type="submission" date="2018-03" db="EMBL/GenBank/DDBJ databases">
        <title>Streptomyces dioscori sp. nov., a novel endophytic actinobacterium isolated from bulbil of Dioscorea bulbifera L.</title>
        <authorList>
            <person name="Zhikuan W."/>
        </authorList>
    </citation>
    <scope>NUCLEOTIDE SEQUENCE [LARGE SCALE GENOMIC DNA]</scope>
    <source>
        <strain evidence="1 2">A217</strain>
    </source>
</reference>
<dbReference type="RefSeq" id="WP_107020777.1">
    <property type="nucleotide sequence ID" value="NZ_KZ679053.1"/>
</dbReference>